<dbReference type="AlphaFoldDB" id="A0A5B0NDT5"/>
<dbReference type="OrthoDB" id="2507298at2759"/>
<keyword evidence="2" id="KW-1185">Reference proteome</keyword>
<proteinExistence type="predicted"/>
<dbReference type="Proteomes" id="UP000324748">
    <property type="component" value="Unassembled WGS sequence"/>
</dbReference>
<evidence type="ECO:0000313" key="1">
    <source>
        <dbReference type="EMBL" id="KAA1087505.1"/>
    </source>
</evidence>
<organism evidence="1 2">
    <name type="scientific">Puccinia graminis f. sp. tritici</name>
    <dbReference type="NCBI Taxonomy" id="56615"/>
    <lineage>
        <taxon>Eukaryota</taxon>
        <taxon>Fungi</taxon>
        <taxon>Dikarya</taxon>
        <taxon>Basidiomycota</taxon>
        <taxon>Pucciniomycotina</taxon>
        <taxon>Pucciniomycetes</taxon>
        <taxon>Pucciniales</taxon>
        <taxon>Pucciniaceae</taxon>
        <taxon>Puccinia</taxon>
    </lineage>
</organism>
<evidence type="ECO:0000313" key="2">
    <source>
        <dbReference type="Proteomes" id="UP000324748"/>
    </source>
</evidence>
<name>A0A5B0NDT5_PUCGR</name>
<dbReference type="EMBL" id="VSWC01000105">
    <property type="protein sequence ID" value="KAA1087505.1"/>
    <property type="molecule type" value="Genomic_DNA"/>
</dbReference>
<evidence type="ECO:0008006" key="3">
    <source>
        <dbReference type="Google" id="ProtNLM"/>
    </source>
</evidence>
<protein>
    <recommendedName>
        <fullName evidence="3">SAM domain-containing protein</fullName>
    </recommendedName>
</protein>
<sequence length="117" mass="12893">MSPSKRAKFEQTVGNDNVNLLGQILVALQNNAGTPIERHAMPTSSPPNESDMEAYLEFISVRNKDEVLEVLTANDLTSYKIFKGGLPRKDVMDLGLTLGTVTKLFENTAKFDRHLGA</sequence>
<gene>
    <name evidence="1" type="ORF">PGT21_032732</name>
</gene>
<reference evidence="1 2" key="1">
    <citation type="submission" date="2019-05" db="EMBL/GenBank/DDBJ databases">
        <title>Emergence of the Ug99 lineage of the wheat stem rust pathogen through somatic hybridization.</title>
        <authorList>
            <person name="Li F."/>
            <person name="Upadhyaya N.M."/>
            <person name="Sperschneider J."/>
            <person name="Matny O."/>
            <person name="Nguyen-Phuc H."/>
            <person name="Mago R."/>
            <person name="Raley C."/>
            <person name="Miller M.E."/>
            <person name="Silverstein K.A.T."/>
            <person name="Henningsen E."/>
            <person name="Hirsch C.D."/>
            <person name="Visser B."/>
            <person name="Pretorius Z.A."/>
            <person name="Steffenson B.J."/>
            <person name="Schwessinger B."/>
            <person name="Dodds P.N."/>
            <person name="Figueroa M."/>
        </authorList>
    </citation>
    <scope>NUCLEOTIDE SEQUENCE [LARGE SCALE GENOMIC DNA]</scope>
    <source>
        <strain evidence="1">21-0</strain>
    </source>
</reference>
<comment type="caution">
    <text evidence="1">The sequence shown here is derived from an EMBL/GenBank/DDBJ whole genome shotgun (WGS) entry which is preliminary data.</text>
</comment>
<accession>A0A5B0NDT5</accession>